<name>A0A9D3RKK8_ANGAN</name>
<gene>
    <name evidence="1" type="ORF">ANANG_G00301380</name>
</gene>
<organism evidence="1 2">
    <name type="scientific">Anguilla anguilla</name>
    <name type="common">European freshwater eel</name>
    <name type="synonym">Muraena anguilla</name>
    <dbReference type="NCBI Taxonomy" id="7936"/>
    <lineage>
        <taxon>Eukaryota</taxon>
        <taxon>Metazoa</taxon>
        <taxon>Chordata</taxon>
        <taxon>Craniata</taxon>
        <taxon>Vertebrata</taxon>
        <taxon>Euteleostomi</taxon>
        <taxon>Actinopterygii</taxon>
        <taxon>Neopterygii</taxon>
        <taxon>Teleostei</taxon>
        <taxon>Anguilliformes</taxon>
        <taxon>Anguillidae</taxon>
        <taxon>Anguilla</taxon>
    </lineage>
</organism>
<dbReference type="Proteomes" id="UP001044222">
    <property type="component" value="Chromosome 18"/>
</dbReference>
<dbReference type="EMBL" id="JAFIRN010000018">
    <property type="protein sequence ID" value="KAG5831207.1"/>
    <property type="molecule type" value="Genomic_DNA"/>
</dbReference>
<accession>A0A9D3RKK8</accession>
<proteinExistence type="predicted"/>
<protein>
    <submittedName>
        <fullName evidence="1">Uncharacterized protein</fullName>
    </submittedName>
</protein>
<reference evidence="1" key="1">
    <citation type="submission" date="2021-01" db="EMBL/GenBank/DDBJ databases">
        <title>A chromosome-scale assembly of European eel, Anguilla anguilla.</title>
        <authorList>
            <person name="Henkel C."/>
            <person name="Jong-Raadsen S.A."/>
            <person name="Dufour S."/>
            <person name="Weltzien F.-A."/>
            <person name="Palstra A.P."/>
            <person name="Pelster B."/>
            <person name="Spaink H.P."/>
            <person name="Van Den Thillart G.E."/>
            <person name="Jansen H."/>
            <person name="Zahm M."/>
            <person name="Klopp C."/>
            <person name="Cedric C."/>
            <person name="Louis A."/>
            <person name="Berthelot C."/>
            <person name="Parey E."/>
            <person name="Roest Crollius H."/>
            <person name="Montfort J."/>
            <person name="Robinson-Rechavi M."/>
            <person name="Bucao C."/>
            <person name="Bouchez O."/>
            <person name="Gislard M."/>
            <person name="Lluch J."/>
            <person name="Milhes M."/>
            <person name="Lampietro C."/>
            <person name="Lopez Roques C."/>
            <person name="Donnadieu C."/>
            <person name="Braasch I."/>
            <person name="Desvignes T."/>
            <person name="Postlethwait J."/>
            <person name="Bobe J."/>
            <person name="Guiguen Y."/>
            <person name="Dirks R."/>
        </authorList>
    </citation>
    <scope>NUCLEOTIDE SEQUENCE</scope>
    <source>
        <strain evidence="1">Tag_6206</strain>
        <tissue evidence="1">Liver</tissue>
    </source>
</reference>
<comment type="caution">
    <text evidence="1">The sequence shown here is derived from an EMBL/GenBank/DDBJ whole genome shotgun (WGS) entry which is preliminary data.</text>
</comment>
<evidence type="ECO:0000313" key="2">
    <source>
        <dbReference type="Proteomes" id="UP001044222"/>
    </source>
</evidence>
<sequence length="123" mass="14219">MQIKIAFFTNFTFSAKSTLNKNFQSFYYAARPSFHTHRPIMHYKAHIDHIVTEICSEIHTLSCFVKLPAIVPGGAVLELPPPYEQSKREIPKQLLIFKHHATDTTLGKQHAPHRNYYFTVYGT</sequence>
<keyword evidence="2" id="KW-1185">Reference proteome</keyword>
<evidence type="ECO:0000313" key="1">
    <source>
        <dbReference type="EMBL" id="KAG5831207.1"/>
    </source>
</evidence>
<dbReference type="AlphaFoldDB" id="A0A9D3RKK8"/>